<comment type="subcellular location">
    <subcellularLocation>
        <location evidence="1">Membrane</location>
        <topology evidence="1">Multi-pass membrane protein</topology>
    </subcellularLocation>
</comment>
<dbReference type="EMBL" id="BAHE01000025">
    <property type="protein sequence ID" value="GAC01356.1"/>
    <property type="molecule type" value="Genomic_DNA"/>
</dbReference>
<feature type="transmembrane region" description="Helical" evidence="5">
    <location>
        <begin position="68"/>
        <end position="84"/>
    </location>
</feature>
<organism evidence="7 8">
    <name type="scientific">Gordonia namibiensis NBRC 108229</name>
    <dbReference type="NCBI Taxonomy" id="1208314"/>
    <lineage>
        <taxon>Bacteria</taxon>
        <taxon>Bacillati</taxon>
        <taxon>Actinomycetota</taxon>
        <taxon>Actinomycetes</taxon>
        <taxon>Mycobacteriales</taxon>
        <taxon>Gordoniaceae</taxon>
        <taxon>Gordonia</taxon>
    </lineage>
</organism>
<evidence type="ECO:0000256" key="4">
    <source>
        <dbReference type="ARBA" id="ARBA00023136"/>
    </source>
</evidence>
<evidence type="ECO:0000256" key="3">
    <source>
        <dbReference type="ARBA" id="ARBA00022989"/>
    </source>
</evidence>
<feature type="transmembrane region" description="Helical" evidence="5">
    <location>
        <begin position="312"/>
        <end position="334"/>
    </location>
</feature>
<evidence type="ECO:0000259" key="6">
    <source>
        <dbReference type="Pfam" id="PF13515"/>
    </source>
</evidence>
<name>K6WPL6_9ACTN</name>
<feature type="transmembrane region" description="Helical" evidence="5">
    <location>
        <begin position="41"/>
        <end position="62"/>
    </location>
</feature>
<reference evidence="7 8" key="1">
    <citation type="submission" date="2012-08" db="EMBL/GenBank/DDBJ databases">
        <title>Whole genome shotgun sequence of Gordonia namibiensis NBRC 108229.</title>
        <authorList>
            <person name="Isaki-Nakamura S."/>
            <person name="Hosoyama A."/>
            <person name="Tsuchikane K."/>
            <person name="Katsumata H."/>
            <person name="Baba S."/>
            <person name="Yamazaki S."/>
            <person name="Fujita N."/>
        </authorList>
    </citation>
    <scope>NUCLEOTIDE SEQUENCE [LARGE SCALE GENOMIC DNA]</scope>
    <source>
        <strain evidence="7 8">NBRC 108229</strain>
    </source>
</reference>
<proteinExistence type="predicted"/>
<dbReference type="AlphaFoldDB" id="K6WPL6"/>
<feature type="transmembrane region" description="Helical" evidence="5">
    <location>
        <begin position="407"/>
        <end position="426"/>
    </location>
</feature>
<evidence type="ECO:0000256" key="5">
    <source>
        <dbReference type="SAM" id="Phobius"/>
    </source>
</evidence>
<feature type="domain" description="Integral membrane bound transporter" evidence="6">
    <location>
        <begin position="327"/>
        <end position="451"/>
    </location>
</feature>
<evidence type="ECO:0000313" key="8">
    <source>
        <dbReference type="Proteomes" id="UP000035058"/>
    </source>
</evidence>
<feature type="transmembrane region" description="Helical" evidence="5">
    <location>
        <begin position="170"/>
        <end position="189"/>
    </location>
</feature>
<feature type="transmembrane region" description="Helical" evidence="5">
    <location>
        <begin position="340"/>
        <end position="359"/>
    </location>
</feature>
<dbReference type="RefSeq" id="WP_006867523.1">
    <property type="nucleotide sequence ID" value="NZ_BAHE01000025.1"/>
</dbReference>
<protein>
    <recommendedName>
        <fullName evidence="6">Integral membrane bound transporter domain-containing protein</fullName>
    </recommendedName>
</protein>
<evidence type="ECO:0000256" key="2">
    <source>
        <dbReference type="ARBA" id="ARBA00022692"/>
    </source>
</evidence>
<keyword evidence="4 5" id="KW-0472">Membrane</keyword>
<dbReference type="GO" id="GO:0016020">
    <property type="term" value="C:membrane"/>
    <property type="evidence" value="ECO:0007669"/>
    <property type="project" value="UniProtKB-SubCell"/>
</dbReference>
<keyword evidence="8" id="KW-1185">Reference proteome</keyword>
<dbReference type="Proteomes" id="UP000035058">
    <property type="component" value="Unassembled WGS sequence"/>
</dbReference>
<keyword evidence="3 5" id="KW-1133">Transmembrane helix</keyword>
<sequence>MPDSPTSTRDRSRLKHSRRALAHSVSPAAWRSTLEFRRADPTVAIAVRVGLAGAIVLVAGGLLGRTEIAGFAALGSLAAAFLRYEPYPRLARKLAGVAGLIVAYTAFGAALGVAGAPVWTQVVLVSAGAGIAYWLTLVFGITGPGPVVMIFAAAGAAGFADTWADAASAAGAAALGGLVGWAVAMAPALSHPHSPSRVAVARALAAVSATEQQGDQAVAAARALITRARETIALTPQRRVDEHVHELIALLDAAENALCGRESGLSRQDDFARLEAELRKVRSDIRTPRTPDTPLPVSASSPDYLRAAMDKALWFSASRMAVASLIAGMSAVAVGLDHPLWAILGTIATLQGVNYGHAVQRGIQRLLGNTAGALLAAAVIFADLGYWPLVVIVVACQTAAELTVTRNYALASTFVTAMALLVTSIGHPAGTGIAAARVGDTLVGVVVGVLVAALTIRPDDRHHLTAPEPTEKSAD</sequence>
<comment type="caution">
    <text evidence="7">The sequence shown here is derived from an EMBL/GenBank/DDBJ whole genome shotgun (WGS) entry which is preliminary data.</text>
</comment>
<evidence type="ECO:0000256" key="1">
    <source>
        <dbReference type="ARBA" id="ARBA00004141"/>
    </source>
</evidence>
<feature type="transmembrane region" description="Helical" evidence="5">
    <location>
        <begin position="96"/>
        <end position="116"/>
    </location>
</feature>
<feature type="transmembrane region" description="Helical" evidence="5">
    <location>
        <begin position="371"/>
        <end position="395"/>
    </location>
</feature>
<dbReference type="Pfam" id="PF13515">
    <property type="entry name" value="FUSC_2"/>
    <property type="match status" value="1"/>
</dbReference>
<keyword evidence="2 5" id="KW-0812">Transmembrane</keyword>
<gene>
    <name evidence="7" type="ORF">GONAM_25_00180</name>
</gene>
<dbReference type="InterPro" id="IPR049453">
    <property type="entry name" value="Memb_transporter_dom"/>
</dbReference>
<feature type="transmembrane region" description="Helical" evidence="5">
    <location>
        <begin position="438"/>
        <end position="456"/>
    </location>
</feature>
<evidence type="ECO:0000313" key="7">
    <source>
        <dbReference type="EMBL" id="GAC01356.1"/>
    </source>
</evidence>
<accession>K6WPL6</accession>